<dbReference type="OrthoDB" id="429932at2759"/>
<dbReference type="Pfam" id="PF13589">
    <property type="entry name" value="HATPase_c_3"/>
    <property type="match status" value="1"/>
</dbReference>
<dbReference type="PANTHER" id="PTHR10073">
    <property type="entry name" value="DNA MISMATCH REPAIR PROTEIN MLH, PMS, MUTL"/>
    <property type="match status" value="1"/>
</dbReference>
<accession>A0A9P4Y2K9</accession>
<dbReference type="Proteomes" id="UP000803844">
    <property type="component" value="Unassembled WGS sequence"/>
</dbReference>
<sequence>MSIKPLPGDVVAQIRSSVVIASLNGVVTGLIKNSLDAEATRINVTIDYTRGNCSVEDNGTGIPPSEFQETGGLGQIHYTSKFPPCSNIHGRHGVFLASVASLSLLSITSHHGDFHSHNSMAIHNSKILTRHMPCLPEQRLVTFPHGTRVVVRDLFGSMPVRVKHRAMLAEKSTFFSRDWERLLLDVIGLLIAWPGAVSLSVREASGRQRLNLSTGSNPDQWASDSCRLLHQASLWDSPDAGDWVAIGASAPKLDITCYVCLQPVATKRMQFISLGIEPLSNESRCNILYEEVNRVFADSSFGAVEDSDSEEGSKKKGRENFTTRDLKVQKGVDKWPMFILRMSPSASERSEALAVDDFLDDRRPDLALVTDLLRAMFYEFLKKNHCRPRKVILSTRSTSRRQRTGSASPRPSSTATGSSREQEAARCPTVTAPLKPARKVPRLEAADRGSESPFGAWSKVKSGQPLSTYKQAAPSLSRTQSASTTPSQPSRNTTPCHNSTDRSKPSSPEPLSPDETFEWVNPVTKLVTTINSRTGFEMAPRLLTQNEGPYRDHASRTGLDITMEAPGSRETAPWVRDLVSRWKNPVFESAEAPIPKLPDVAETLQLDLKPGGHHCHQAQASFHVGTPHETAAMGLLGRLSKDTLRKAQLIAQVDKKFILAKVSLTHIQRDKTSSLDPPDISSVLVLIDQHAADERCRVEALMQNYFTPAIGDDNEEYWRAVTEALPKPVQFELPRHDKDLLNRFQDHFAYWGIHYDIESPIPSSRTSTGQKKMKTTTSKFKINVRSLPPAILERCRTEPRLLAELIRKEAWKLNDEDGSVPQLRPRPVSGKDHDGEAPVWVSLFHGCPQGLVELINSRSCRSAIMFNDPLTSDQCSELLDSLVRCAFPFQCAHGRPSMVPLVDLGVSGGLASLG</sequence>
<dbReference type="GO" id="GO:0032300">
    <property type="term" value="C:mismatch repair complex"/>
    <property type="evidence" value="ECO:0007669"/>
    <property type="project" value="InterPro"/>
</dbReference>
<dbReference type="GO" id="GO:0006298">
    <property type="term" value="P:mismatch repair"/>
    <property type="evidence" value="ECO:0007669"/>
    <property type="project" value="InterPro"/>
</dbReference>
<dbReference type="SUPFAM" id="SSF55874">
    <property type="entry name" value="ATPase domain of HSP90 chaperone/DNA topoisomerase II/histidine kinase"/>
    <property type="match status" value="1"/>
</dbReference>
<dbReference type="Gene3D" id="3.30.1540.20">
    <property type="entry name" value="MutL, C-terminal domain, dimerisation subdomain"/>
    <property type="match status" value="2"/>
</dbReference>
<gene>
    <name evidence="4" type="ORF">M406DRAFT_236222</name>
</gene>
<protein>
    <recommendedName>
        <fullName evidence="3">MutL C-terminal dimerisation domain-containing protein</fullName>
    </recommendedName>
</protein>
<comment type="caution">
    <text evidence="4">The sequence shown here is derived from an EMBL/GenBank/DDBJ whole genome shotgun (WGS) entry which is preliminary data.</text>
</comment>
<evidence type="ECO:0000313" key="5">
    <source>
        <dbReference type="Proteomes" id="UP000803844"/>
    </source>
</evidence>
<feature type="region of interest" description="Disordered" evidence="2">
    <location>
        <begin position="391"/>
        <end position="517"/>
    </location>
</feature>
<dbReference type="GO" id="GO:0005524">
    <property type="term" value="F:ATP binding"/>
    <property type="evidence" value="ECO:0007669"/>
    <property type="project" value="InterPro"/>
</dbReference>
<dbReference type="Gene3D" id="3.30.565.10">
    <property type="entry name" value="Histidine kinase-like ATPase, C-terminal domain"/>
    <property type="match status" value="1"/>
</dbReference>
<dbReference type="InterPro" id="IPR037198">
    <property type="entry name" value="MutL_C_sf"/>
</dbReference>
<feature type="domain" description="MutL C-terminal dimerisation" evidence="3">
    <location>
        <begin position="649"/>
        <end position="870"/>
    </location>
</feature>
<dbReference type="InterPro" id="IPR014790">
    <property type="entry name" value="MutL_C"/>
</dbReference>
<feature type="compositionally biased region" description="Low complexity" evidence="2">
    <location>
        <begin position="477"/>
        <end position="491"/>
    </location>
</feature>
<comment type="similarity">
    <text evidence="1">Belongs to the DNA mismatch repair MutL/HexB family.</text>
</comment>
<feature type="compositionally biased region" description="Polar residues" evidence="2">
    <location>
        <begin position="464"/>
        <end position="476"/>
    </location>
</feature>
<evidence type="ECO:0000256" key="1">
    <source>
        <dbReference type="ARBA" id="ARBA00006082"/>
    </source>
</evidence>
<reference evidence="4" key="1">
    <citation type="journal article" date="2020" name="Phytopathology">
        <title>Genome sequence of the chestnut blight fungus Cryphonectria parasitica EP155: A fundamental resource for an archetypical invasive plant pathogen.</title>
        <authorList>
            <person name="Crouch J.A."/>
            <person name="Dawe A."/>
            <person name="Aerts A."/>
            <person name="Barry K."/>
            <person name="Churchill A.C.L."/>
            <person name="Grimwood J."/>
            <person name="Hillman B."/>
            <person name="Milgroom M.G."/>
            <person name="Pangilinan J."/>
            <person name="Smith M."/>
            <person name="Salamov A."/>
            <person name="Schmutz J."/>
            <person name="Yadav J."/>
            <person name="Grigoriev I.V."/>
            <person name="Nuss D."/>
        </authorList>
    </citation>
    <scope>NUCLEOTIDE SEQUENCE</scope>
    <source>
        <strain evidence="4">EP155</strain>
    </source>
</reference>
<dbReference type="GO" id="GO:0140664">
    <property type="term" value="F:ATP-dependent DNA damage sensor activity"/>
    <property type="evidence" value="ECO:0007669"/>
    <property type="project" value="InterPro"/>
</dbReference>
<dbReference type="SUPFAM" id="SSF118116">
    <property type="entry name" value="DNA mismatch repair protein MutL"/>
    <property type="match status" value="2"/>
</dbReference>
<dbReference type="AlphaFoldDB" id="A0A9P4Y2K9"/>
<dbReference type="SMART" id="SM00853">
    <property type="entry name" value="MutL_C"/>
    <property type="match status" value="1"/>
</dbReference>
<feature type="compositionally biased region" description="Basic and acidic residues" evidence="2">
    <location>
        <begin position="441"/>
        <end position="450"/>
    </location>
</feature>
<dbReference type="InterPro" id="IPR036890">
    <property type="entry name" value="HATPase_C_sf"/>
</dbReference>
<evidence type="ECO:0000259" key="3">
    <source>
        <dbReference type="SMART" id="SM00853"/>
    </source>
</evidence>
<organism evidence="4 5">
    <name type="scientific">Cryphonectria parasitica (strain ATCC 38755 / EP155)</name>
    <dbReference type="NCBI Taxonomy" id="660469"/>
    <lineage>
        <taxon>Eukaryota</taxon>
        <taxon>Fungi</taxon>
        <taxon>Dikarya</taxon>
        <taxon>Ascomycota</taxon>
        <taxon>Pezizomycotina</taxon>
        <taxon>Sordariomycetes</taxon>
        <taxon>Sordariomycetidae</taxon>
        <taxon>Diaporthales</taxon>
        <taxon>Cryphonectriaceae</taxon>
        <taxon>Cryphonectria-Endothia species complex</taxon>
        <taxon>Cryphonectria</taxon>
    </lineage>
</organism>
<dbReference type="InterPro" id="IPR038973">
    <property type="entry name" value="MutL/Mlh/Pms-like"/>
</dbReference>
<dbReference type="GO" id="GO:0016887">
    <property type="term" value="F:ATP hydrolysis activity"/>
    <property type="evidence" value="ECO:0007669"/>
    <property type="project" value="InterPro"/>
</dbReference>
<proteinExistence type="inferred from homology"/>
<dbReference type="GeneID" id="63833163"/>
<evidence type="ECO:0000256" key="2">
    <source>
        <dbReference type="SAM" id="MobiDB-lite"/>
    </source>
</evidence>
<name>A0A9P4Y2K9_CRYP1</name>
<evidence type="ECO:0000313" key="4">
    <source>
        <dbReference type="EMBL" id="KAF3765416.1"/>
    </source>
</evidence>
<feature type="non-terminal residue" evidence="4">
    <location>
        <position position="914"/>
    </location>
</feature>
<dbReference type="EMBL" id="MU032347">
    <property type="protein sequence ID" value="KAF3765416.1"/>
    <property type="molecule type" value="Genomic_DNA"/>
</dbReference>
<dbReference type="PANTHER" id="PTHR10073:SF47">
    <property type="entry name" value="DNA MISMATCH REPAIR PROTEIN MLH3"/>
    <property type="match status" value="1"/>
</dbReference>
<dbReference type="RefSeq" id="XP_040776377.1">
    <property type="nucleotide sequence ID" value="XM_040916034.1"/>
</dbReference>
<feature type="compositionally biased region" description="Polar residues" evidence="2">
    <location>
        <begin position="407"/>
        <end position="419"/>
    </location>
</feature>
<keyword evidence="5" id="KW-1185">Reference proteome</keyword>
<dbReference type="InterPro" id="IPR042120">
    <property type="entry name" value="MutL_C_dimsub"/>
</dbReference>